<dbReference type="PROSITE" id="PS51886">
    <property type="entry name" value="TLDC"/>
    <property type="match status" value="1"/>
</dbReference>
<keyword evidence="4" id="KW-1185">Reference proteome</keyword>
<accession>A0AAV0UEJ0</accession>
<dbReference type="EMBL" id="CANTFM010001116">
    <property type="protein sequence ID" value="CAI5735247.1"/>
    <property type="molecule type" value="Genomic_DNA"/>
</dbReference>
<evidence type="ECO:0000313" key="3">
    <source>
        <dbReference type="EMBL" id="CAI5735247.1"/>
    </source>
</evidence>
<evidence type="ECO:0000256" key="1">
    <source>
        <dbReference type="SAM" id="MobiDB-lite"/>
    </source>
</evidence>
<dbReference type="InterPro" id="IPR006571">
    <property type="entry name" value="TLDc_dom"/>
</dbReference>
<feature type="region of interest" description="Disordered" evidence="1">
    <location>
        <begin position="15"/>
        <end position="35"/>
    </location>
</feature>
<organism evidence="3 4">
    <name type="scientific">Peronospora destructor</name>
    <dbReference type="NCBI Taxonomy" id="86335"/>
    <lineage>
        <taxon>Eukaryota</taxon>
        <taxon>Sar</taxon>
        <taxon>Stramenopiles</taxon>
        <taxon>Oomycota</taxon>
        <taxon>Peronosporomycetes</taxon>
        <taxon>Peronosporales</taxon>
        <taxon>Peronosporaceae</taxon>
        <taxon>Peronospora</taxon>
    </lineage>
</organism>
<dbReference type="AlphaFoldDB" id="A0AAV0UEJ0"/>
<reference evidence="3" key="1">
    <citation type="submission" date="2022-12" db="EMBL/GenBank/DDBJ databases">
        <authorList>
            <person name="Webb A."/>
        </authorList>
    </citation>
    <scope>NUCLEOTIDE SEQUENCE</scope>
    <source>
        <strain evidence="3">Pd1</strain>
    </source>
</reference>
<dbReference type="PANTHER" id="PTHR23354">
    <property type="entry name" value="NUCLEOLAR PROTEIN 7/ESTROGEN RECEPTOR COACTIVATOR-RELATED"/>
    <property type="match status" value="1"/>
</dbReference>
<dbReference type="Proteomes" id="UP001162029">
    <property type="component" value="Unassembled WGS sequence"/>
</dbReference>
<name>A0AAV0UEJ0_9STRA</name>
<protein>
    <recommendedName>
        <fullName evidence="2">TLDc domain-containing protein</fullName>
    </recommendedName>
</protein>
<proteinExistence type="predicted"/>
<sequence length="627" mass="70440">MLTARGLVRAIFQEQRPSSSIPSSPSRKTLRKANRRRSCVNEAESESSYVPKRFEGEYNVCFYRKPLGVGLVPSSQLYGSWEVSSVKETEEGDPILFKAKEGEQQDKPTISRGDVLIAINFDRHKAQLPRAKLAAYLRQCSCPIVMTLRNPEVYGSLDSQAMSTAMYPTSIDYHHYFSTKVVARASSTQWRRSLNHDLAFNAKVAKRETSRKLAQALVRTDFETIHEAVSAGIARALEHRELDSAVVVNGVDEDEKEVAGPKLSELGEFDVTFNETPLHLALAPSTRLYGSVEVYDPKQHAPIVQVGDVVMAVNGYSSILRLASDDVIDTIAELQAPVTLRFRRPVAYRKYLARSFKTKKELSSRSTASAMFPPSAEYKKKADARIAKKVSQRGTFVSQSFVEPEPTGIFSPKNVSAPGNKNEERVRDFRAFAAKIGALDQFKLWAGDENSTVGRPLAGHQSAFLTEKHMQFLWKNLPNYLTCNQMELAFTTQVHGWNFLSFFSRLENKGPTIVVVQDEHEHIFGAFCSASWKRSKMIFGNGRTFVFSLSPRMEAYTWSGIDSSFMYTQRNSIFVGGGRKGVALCLQLDDRRGFTHTCSTFDSPPLVDYEDFRCETVEVWSFHGLKV</sequence>
<dbReference type="Pfam" id="PF07534">
    <property type="entry name" value="TLD"/>
    <property type="match status" value="1"/>
</dbReference>
<gene>
    <name evidence="3" type="ORF">PDE001_LOCUS5958</name>
</gene>
<dbReference type="SMART" id="SM00584">
    <property type="entry name" value="TLDc"/>
    <property type="match status" value="1"/>
</dbReference>
<evidence type="ECO:0000259" key="2">
    <source>
        <dbReference type="PROSITE" id="PS51886"/>
    </source>
</evidence>
<feature type="compositionally biased region" description="Low complexity" evidence="1">
    <location>
        <begin position="17"/>
        <end position="26"/>
    </location>
</feature>
<comment type="caution">
    <text evidence="3">The sequence shown here is derived from an EMBL/GenBank/DDBJ whole genome shotgun (WGS) entry which is preliminary data.</text>
</comment>
<evidence type="ECO:0000313" key="4">
    <source>
        <dbReference type="Proteomes" id="UP001162029"/>
    </source>
</evidence>
<feature type="domain" description="TLDc" evidence="2">
    <location>
        <begin position="463"/>
        <end position="623"/>
    </location>
</feature>
<dbReference type="PANTHER" id="PTHR23354:SF122">
    <property type="entry name" value="GTPASE-ACTIVATING PROTEIN SKYWALKER"/>
    <property type="match status" value="1"/>
</dbReference>